<dbReference type="AlphaFoldDB" id="A0A6J7DMG4"/>
<proteinExistence type="predicted"/>
<dbReference type="PANTHER" id="PTHR32309">
    <property type="entry name" value="TYROSINE-PROTEIN KINASE"/>
    <property type="match status" value="1"/>
</dbReference>
<sequence length="535" mass="57512">MERDSFVGALRRQWWVILIAFIAGFGIGAIPSPKKASDAVSSYEATHTLLISSNDPSGSVVSDTLNLNEIQLLSTAGQVPKKAAARLSEPNTALLVSQIQVNLDGSSNSFTISARAATASRAELIADTFADELSKFVVTRQDEVREQRLTAATERLDVLQSNVRELSIQIARNPDDRIIQAKLDAATRRYSTVFEEFDTLQGQPRTISLVTLESAEAVPVNQRGLRAPRSRVTRGLFLGIVGVVLGSGLVLLLGFLDPRIRRREQAESIFGVRAQLTIPSSVRVGERLVAVRRDRHDPVADSYRALRSVLSLANSDRSDRSIAPITLLLSAGSGDGKTTATANLAAAYTETGARTVAVNTDFRRPSLARLLGAGDNPAPEALPDMPLVLSNSVSGLRVYDERLTDAEASPSELARKVVRTLPWLTSNYEEVVIDSAPVAMAAEILELLPVADTIVVLIRLGHTKIEAAARTAETLRALGVKDFLLVVIGGPGPHDDAYYYGSTGETAAFDRGRGLATEALRSLKARASGRSGRES</sequence>
<name>A0A6J7DMG4_9ZZZZ</name>
<dbReference type="Gene3D" id="3.40.50.300">
    <property type="entry name" value="P-loop containing nucleotide triphosphate hydrolases"/>
    <property type="match status" value="1"/>
</dbReference>
<dbReference type="EMBL" id="CAEZXX010000081">
    <property type="protein sequence ID" value="CAB4712768.1"/>
    <property type="molecule type" value="Genomic_DNA"/>
</dbReference>
<gene>
    <name evidence="2" type="ORF">UFOPK2602_01258</name>
    <name evidence="3" type="ORF">UFOPK2806_01898</name>
    <name evidence="4" type="ORF">UFOPK3417_00695</name>
    <name evidence="5" type="ORF">UFOPK4306_01273</name>
</gene>
<dbReference type="InterPro" id="IPR050445">
    <property type="entry name" value="Bact_polysacc_biosynth/exp"/>
</dbReference>
<evidence type="ECO:0000313" key="5">
    <source>
        <dbReference type="EMBL" id="CAB5063525.1"/>
    </source>
</evidence>
<dbReference type="EMBL" id="CAFBQP010000044">
    <property type="protein sequence ID" value="CAB5063525.1"/>
    <property type="molecule type" value="Genomic_DNA"/>
</dbReference>
<evidence type="ECO:0000313" key="3">
    <source>
        <dbReference type="EMBL" id="CAB4764001.1"/>
    </source>
</evidence>
<keyword evidence="1" id="KW-0472">Membrane</keyword>
<evidence type="ECO:0000256" key="1">
    <source>
        <dbReference type="SAM" id="Phobius"/>
    </source>
</evidence>
<evidence type="ECO:0000313" key="2">
    <source>
        <dbReference type="EMBL" id="CAB4712768.1"/>
    </source>
</evidence>
<dbReference type="EMBL" id="CAFBLR010000049">
    <property type="protein sequence ID" value="CAB4870055.1"/>
    <property type="molecule type" value="Genomic_DNA"/>
</dbReference>
<dbReference type="EMBL" id="CAEZYY010000031">
    <property type="protein sequence ID" value="CAB4764001.1"/>
    <property type="molecule type" value="Genomic_DNA"/>
</dbReference>
<dbReference type="InterPro" id="IPR027417">
    <property type="entry name" value="P-loop_NTPase"/>
</dbReference>
<keyword evidence="1" id="KW-0812">Transmembrane</keyword>
<keyword evidence="1" id="KW-1133">Transmembrane helix</keyword>
<organism evidence="4">
    <name type="scientific">freshwater metagenome</name>
    <dbReference type="NCBI Taxonomy" id="449393"/>
    <lineage>
        <taxon>unclassified sequences</taxon>
        <taxon>metagenomes</taxon>
        <taxon>ecological metagenomes</taxon>
    </lineage>
</organism>
<reference evidence="4" key="1">
    <citation type="submission" date="2020-05" db="EMBL/GenBank/DDBJ databases">
        <authorList>
            <person name="Chiriac C."/>
            <person name="Salcher M."/>
            <person name="Ghai R."/>
            <person name="Kavagutti S V."/>
        </authorList>
    </citation>
    <scope>NUCLEOTIDE SEQUENCE</scope>
</reference>
<dbReference type="PANTHER" id="PTHR32309:SF31">
    <property type="entry name" value="CAPSULAR EXOPOLYSACCHARIDE FAMILY"/>
    <property type="match status" value="1"/>
</dbReference>
<evidence type="ECO:0000313" key="4">
    <source>
        <dbReference type="EMBL" id="CAB4870055.1"/>
    </source>
</evidence>
<feature type="transmembrane region" description="Helical" evidence="1">
    <location>
        <begin position="12"/>
        <end position="30"/>
    </location>
</feature>
<feature type="transmembrane region" description="Helical" evidence="1">
    <location>
        <begin position="236"/>
        <end position="256"/>
    </location>
</feature>
<protein>
    <submittedName>
        <fullName evidence="4">Unannotated protein</fullName>
    </submittedName>
</protein>
<dbReference type="SUPFAM" id="SSF52540">
    <property type="entry name" value="P-loop containing nucleoside triphosphate hydrolases"/>
    <property type="match status" value="1"/>
</dbReference>
<accession>A0A6J7DMG4</accession>